<keyword evidence="3" id="KW-1185">Reference proteome</keyword>
<evidence type="ECO:0008006" key="4">
    <source>
        <dbReference type="Google" id="ProtNLM"/>
    </source>
</evidence>
<dbReference type="OrthoDB" id="7361822at2"/>
<protein>
    <recommendedName>
        <fullName evidence="4">DsrE/DsrF-like family protein</fullName>
    </recommendedName>
</protein>
<name>A0A365U4U9_9RHOB</name>
<evidence type="ECO:0000313" key="3">
    <source>
        <dbReference type="Proteomes" id="UP000253370"/>
    </source>
</evidence>
<reference evidence="2 3" key="1">
    <citation type="submission" date="2018-07" db="EMBL/GenBank/DDBJ databases">
        <title>Rhodosalinus sp. strain E84T genomic sequence and assembly.</title>
        <authorList>
            <person name="Liu Z.-W."/>
            <person name="Lu D.-C."/>
        </authorList>
    </citation>
    <scope>NUCLEOTIDE SEQUENCE [LARGE SCALE GENOMIC DNA]</scope>
    <source>
        <strain evidence="2 3">E84</strain>
    </source>
</reference>
<gene>
    <name evidence="2" type="ORF">DRV85_16615</name>
</gene>
<dbReference type="SUPFAM" id="SSF75169">
    <property type="entry name" value="DsrEFH-like"/>
    <property type="match status" value="1"/>
</dbReference>
<feature type="signal peptide" evidence="1">
    <location>
        <begin position="1"/>
        <end position="21"/>
    </location>
</feature>
<dbReference type="RefSeq" id="WP_113290599.1">
    <property type="nucleotide sequence ID" value="NZ_QNTQ01000020.1"/>
</dbReference>
<organism evidence="2 3">
    <name type="scientific">Rhodosalinus halophilus</name>
    <dbReference type="NCBI Taxonomy" id="2259333"/>
    <lineage>
        <taxon>Bacteria</taxon>
        <taxon>Pseudomonadati</taxon>
        <taxon>Pseudomonadota</taxon>
        <taxon>Alphaproteobacteria</taxon>
        <taxon>Rhodobacterales</taxon>
        <taxon>Paracoccaceae</taxon>
        <taxon>Rhodosalinus</taxon>
    </lineage>
</organism>
<evidence type="ECO:0000256" key="1">
    <source>
        <dbReference type="SAM" id="SignalP"/>
    </source>
</evidence>
<accession>A0A365U4U9</accession>
<dbReference type="EMBL" id="QNTQ01000020">
    <property type="protein sequence ID" value="RBI83223.1"/>
    <property type="molecule type" value="Genomic_DNA"/>
</dbReference>
<dbReference type="Gene3D" id="3.40.1260.10">
    <property type="entry name" value="DsrEFH-like"/>
    <property type="match status" value="1"/>
</dbReference>
<dbReference type="Proteomes" id="UP000253370">
    <property type="component" value="Unassembled WGS sequence"/>
</dbReference>
<feature type="chain" id="PRO_5016718576" description="DsrE/DsrF-like family protein" evidence="1">
    <location>
        <begin position="22"/>
        <end position="144"/>
    </location>
</feature>
<dbReference type="InterPro" id="IPR027396">
    <property type="entry name" value="DsrEFH-like"/>
</dbReference>
<sequence>MLRKMLTALGLAAALAAPVAAEMEDRLVTVVTSPDPQTQLMSMVLTMQAVQKGVEAHVLLCGPAGDMALTDAPESATAPQPPRDMSPQGLLQAAIANGATVEVCAIYLPGRGEGPEVLIEGVGVAQPPAMAEKLLDDGAAVWSF</sequence>
<keyword evidence="1" id="KW-0732">Signal</keyword>
<evidence type="ECO:0000313" key="2">
    <source>
        <dbReference type="EMBL" id="RBI83223.1"/>
    </source>
</evidence>
<proteinExistence type="predicted"/>
<comment type="caution">
    <text evidence="2">The sequence shown here is derived from an EMBL/GenBank/DDBJ whole genome shotgun (WGS) entry which is preliminary data.</text>
</comment>
<dbReference type="AlphaFoldDB" id="A0A365U4U9"/>